<accession>A0A9W8JIQ3</accession>
<protein>
    <recommendedName>
        <fullName evidence="4">Secreted protein</fullName>
    </recommendedName>
</protein>
<comment type="caution">
    <text evidence="2">The sequence shown here is derived from an EMBL/GenBank/DDBJ whole genome shotgun (WGS) entry which is preliminary data.</text>
</comment>
<reference evidence="2" key="1">
    <citation type="submission" date="2022-06" db="EMBL/GenBank/DDBJ databases">
        <title>Genome Sequence of Candolleomyces eurysporus.</title>
        <authorList>
            <person name="Buettner E."/>
        </authorList>
    </citation>
    <scope>NUCLEOTIDE SEQUENCE</scope>
    <source>
        <strain evidence="2">VTCC 930004</strain>
    </source>
</reference>
<dbReference type="EMBL" id="JANBPK010000703">
    <property type="protein sequence ID" value="KAJ2935202.1"/>
    <property type="molecule type" value="Genomic_DNA"/>
</dbReference>
<proteinExistence type="predicted"/>
<keyword evidence="1" id="KW-0732">Signal</keyword>
<dbReference type="Proteomes" id="UP001140091">
    <property type="component" value="Unassembled WGS sequence"/>
</dbReference>
<evidence type="ECO:0000256" key="1">
    <source>
        <dbReference type="SAM" id="SignalP"/>
    </source>
</evidence>
<evidence type="ECO:0008006" key="4">
    <source>
        <dbReference type="Google" id="ProtNLM"/>
    </source>
</evidence>
<sequence>MLASCGMLLMIMITIWFSWPVSHCVSPFSGHVFCTSCCRALVGRARCPFKCGRLDFIRSRDVCSLELSTGASASSGGIAASLQAVAASATRHELLEAQCDSLLRSIKIAQTVSNHMSSIANDLDVRNMALSREKADMRDAICTLKLSLQSERRSERQLADALEDVNGVIVCTKRLASDLLDHASNFFSP</sequence>
<feature type="non-terminal residue" evidence="2">
    <location>
        <position position="189"/>
    </location>
</feature>
<feature type="signal peptide" evidence="1">
    <location>
        <begin position="1"/>
        <end position="24"/>
    </location>
</feature>
<organism evidence="2 3">
    <name type="scientific">Candolleomyces eurysporus</name>
    <dbReference type="NCBI Taxonomy" id="2828524"/>
    <lineage>
        <taxon>Eukaryota</taxon>
        <taxon>Fungi</taxon>
        <taxon>Dikarya</taxon>
        <taxon>Basidiomycota</taxon>
        <taxon>Agaricomycotina</taxon>
        <taxon>Agaricomycetes</taxon>
        <taxon>Agaricomycetidae</taxon>
        <taxon>Agaricales</taxon>
        <taxon>Agaricineae</taxon>
        <taxon>Psathyrellaceae</taxon>
        <taxon>Candolleomyces</taxon>
    </lineage>
</organism>
<dbReference type="AlphaFoldDB" id="A0A9W8JIQ3"/>
<evidence type="ECO:0000313" key="2">
    <source>
        <dbReference type="EMBL" id="KAJ2935202.1"/>
    </source>
</evidence>
<evidence type="ECO:0000313" key="3">
    <source>
        <dbReference type="Proteomes" id="UP001140091"/>
    </source>
</evidence>
<feature type="chain" id="PRO_5040933538" description="Secreted protein" evidence="1">
    <location>
        <begin position="25"/>
        <end position="189"/>
    </location>
</feature>
<name>A0A9W8JIQ3_9AGAR</name>
<gene>
    <name evidence="2" type="ORF">H1R20_g1892</name>
</gene>
<keyword evidence="3" id="KW-1185">Reference proteome</keyword>